<protein>
    <recommendedName>
        <fullName evidence="1">Dockerin domain-containing protein</fullName>
    </recommendedName>
</protein>
<dbReference type="Pfam" id="PF00404">
    <property type="entry name" value="Dockerin_1"/>
    <property type="match status" value="1"/>
</dbReference>
<feature type="domain" description="Dockerin" evidence="1">
    <location>
        <begin position="157"/>
        <end position="224"/>
    </location>
</feature>
<sequence>MNPFKRAPRRRQLQVQPGAEALETRKLLTGGAGNTFAIIPGTIDQPNGTVSVSFTLDQAHFTRPKGKVALGIDVVADPSGTLKPLITSVTNPHGEIVPQTIHAIYDPHVKHRQVANGRTTSAVISPIGSFPGDTTAPVTYTVQVQSTAKTTGKFLLGFYLPGDANGDGVVDKADLQIVRAQLGAKAGDKRYSFDADANRDGRITRADLAYTQQNQGVKTTISPVIAANLDTTSVSNPAARTNNVPTARFTGTATPDAVITYSNSSDPTQTTTTTTADASGNYTVVTPLAQGENVFQVASVDVFGQTIKGAIAPVQYRP</sequence>
<dbReference type="EMBL" id="CP003364">
    <property type="protein sequence ID" value="AGA27284.1"/>
    <property type="molecule type" value="Genomic_DNA"/>
</dbReference>
<dbReference type="GO" id="GO:0000272">
    <property type="term" value="P:polysaccharide catabolic process"/>
    <property type="evidence" value="ECO:0007669"/>
    <property type="project" value="InterPro"/>
</dbReference>
<dbReference type="eggNOG" id="ENOG5033YPW">
    <property type="taxonomic scope" value="Bacteria"/>
</dbReference>
<gene>
    <name evidence="2" type="ordered locus">Sinac_3001</name>
</gene>
<dbReference type="HOGENOM" id="CLU_874051_0_0_0"/>
<reference evidence="2 3" key="1">
    <citation type="submission" date="2012-02" db="EMBL/GenBank/DDBJ databases">
        <title>Complete sequence of chromosome of Singulisphaera acidiphila DSM 18658.</title>
        <authorList>
            <consortium name="US DOE Joint Genome Institute (JGI-PGF)"/>
            <person name="Lucas S."/>
            <person name="Copeland A."/>
            <person name="Lapidus A."/>
            <person name="Glavina del Rio T."/>
            <person name="Dalin E."/>
            <person name="Tice H."/>
            <person name="Bruce D."/>
            <person name="Goodwin L."/>
            <person name="Pitluck S."/>
            <person name="Peters L."/>
            <person name="Ovchinnikova G."/>
            <person name="Chertkov O."/>
            <person name="Kyrpides N."/>
            <person name="Mavromatis K."/>
            <person name="Ivanova N."/>
            <person name="Brettin T."/>
            <person name="Detter J.C."/>
            <person name="Han C."/>
            <person name="Larimer F."/>
            <person name="Land M."/>
            <person name="Hauser L."/>
            <person name="Markowitz V."/>
            <person name="Cheng J.-F."/>
            <person name="Hugenholtz P."/>
            <person name="Woyke T."/>
            <person name="Wu D."/>
            <person name="Tindall B."/>
            <person name="Pomrenke H."/>
            <person name="Brambilla E."/>
            <person name="Klenk H.-P."/>
            <person name="Eisen J.A."/>
        </authorList>
    </citation>
    <scope>NUCLEOTIDE SEQUENCE [LARGE SCALE GENOMIC DNA]</scope>
    <source>
        <strain evidence="3">ATCC BAA-1392 / DSM 18658 / VKM B-2454 / MOB10</strain>
    </source>
</reference>
<dbReference type="AlphaFoldDB" id="L0DD42"/>
<dbReference type="InterPro" id="IPR016134">
    <property type="entry name" value="Dockerin_dom"/>
</dbReference>
<dbReference type="OrthoDB" id="264548at2"/>
<dbReference type="CDD" id="cd14254">
    <property type="entry name" value="Dockerin_II"/>
    <property type="match status" value="1"/>
</dbReference>
<name>L0DD42_SINAD</name>
<evidence type="ECO:0000313" key="3">
    <source>
        <dbReference type="Proteomes" id="UP000010798"/>
    </source>
</evidence>
<dbReference type="Gene3D" id="1.10.1330.10">
    <property type="entry name" value="Dockerin domain"/>
    <property type="match status" value="1"/>
</dbReference>
<dbReference type="GO" id="GO:0004553">
    <property type="term" value="F:hydrolase activity, hydrolyzing O-glycosyl compounds"/>
    <property type="evidence" value="ECO:0007669"/>
    <property type="project" value="InterPro"/>
</dbReference>
<dbReference type="InterPro" id="IPR036439">
    <property type="entry name" value="Dockerin_dom_sf"/>
</dbReference>
<dbReference type="PROSITE" id="PS51766">
    <property type="entry name" value="DOCKERIN"/>
    <property type="match status" value="1"/>
</dbReference>
<keyword evidence="3" id="KW-1185">Reference proteome</keyword>
<evidence type="ECO:0000259" key="1">
    <source>
        <dbReference type="PROSITE" id="PS51766"/>
    </source>
</evidence>
<dbReference type="InterPro" id="IPR018247">
    <property type="entry name" value="EF_Hand_1_Ca_BS"/>
</dbReference>
<dbReference type="InterPro" id="IPR013783">
    <property type="entry name" value="Ig-like_fold"/>
</dbReference>
<accession>L0DD42</accession>
<evidence type="ECO:0000313" key="2">
    <source>
        <dbReference type="EMBL" id="AGA27284.1"/>
    </source>
</evidence>
<dbReference type="Proteomes" id="UP000010798">
    <property type="component" value="Chromosome"/>
</dbReference>
<organism evidence="2 3">
    <name type="scientific">Singulisphaera acidiphila (strain ATCC BAA-1392 / DSM 18658 / VKM B-2454 / MOB10)</name>
    <dbReference type="NCBI Taxonomy" id="886293"/>
    <lineage>
        <taxon>Bacteria</taxon>
        <taxon>Pseudomonadati</taxon>
        <taxon>Planctomycetota</taxon>
        <taxon>Planctomycetia</taxon>
        <taxon>Isosphaerales</taxon>
        <taxon>Isosphaeraceae</taxon>
        <taxon>Singulisphaera</taxon>
    </lineage>
</organism>
<proteinExistence type="predicted"/>
<dbReference type="Gene3D" id="2.60.40.10">
    <property type="entry name" value="Immunoglobulins"/>
    <property type="match status" value="1"/>
</dbReference>
<dbReference type="SUPFAM" id="SSF63446">
    <property type="entry name" value="Type I dockerin domain"/>
    <property type="match status" value="1"/>
</dbReference>
<dbReference type="InterPro" id="IPR002105">
    <property type="entry name" value="Dockerin_1_rpt"/>
</dbReference>
<dbReference type="PROSITE" id="PS00018">
    <property type="entry name" value="EF_HAND_1"/>
    <property type="match status" value="2"/>
</dbReference>
<dbReference type="STRING" id="886293.Sinac_3001"/>
<dbReference type="KEGG" id="saci:Sinac_3001"/>
<dbReference type="RefSeq" id="WP_015246433.1">
    <property type="nucleotide sequence ID" value="NC_019892.1"/>
</dbReference>